<dbReference type="PANTHER" id="PTHR33217">
    <property type="entry name" value="TRANSPOSASE FOR INSERTION SEQUENCE ELEMENT IS1081"/>
    <property type="match status" value="1"/>
</dbReference>
<sequence length="403" mass="45942">MNIRKELLNELLQECKTPPDLFGEGGILKQLTTALVERALEAELSNHLGYGKHEPRPEGQTNSRNGYSQKKVQGDFGVAEIAVPRDRSGEFEPHLVKKGQSRLSGLDEKIIALYARGMSVRDIQAQLQEMYGVEVSPTLISNVTDAVIDEVKQWQNRPLDAVYPIVFLDCLVIKVRDNGRVINKSLYFALAVNMDGYKELLGMWISPNEGAKFWLSVLTEIHNRGIKDILIACVDGLTGFPNAIETVFPKTQVQLCIVHMVRNSVAFVPWQQRKQVCADLKAIYSAATESEAEFNLELFAEKWDKQYPSISKSWRSHWANIIPFFAFSTEIRRAIYTTNAIESMNSSLRKVIKSQQIFPTDEAAFKLVYLAMRNISKKWTMPIRDWKPALNRFAILFEDRLHF</sequence>
<reference evidence="8 10" key="1">
    <citation type="submission" date="2020-03" db="EMBL/GenBank/DDBJ databases">
        <title>Draft Genome Sequence of 2-Methylisoborneol Producing Pseudanabaena yagii Strain GIHE-NHR1 Isolated from North Han River in South Korea.</title>
        <authorList>
            <person name="Jeong J."/>
        </authorList>
    </citation>
    <scope>NUCLEOTIDE SEQUENCE [LARGE SCALE GENOMIC DNA]</scope>
    <source>
        <strain evidence="8 10">GIHE-NHR1</strain>
    </source>
</reference>
<dbReference type="InterPro" id="IPR001207">
    <property type="entry name" value="Transposase_mutator"/>
</dbReference>
<dbReference type="PROSITE" id="PS01007">
    <property type="entry name" value="TRANSPOSASE_MUTATOR"/>
    <property type="match status" value="1"/>
</dbReference>
<evidence type="ECO:0000313" key="9">
    <source>
        <dbReference type="EMBL" id="NMF61061.1"/>
    </source>
</evidence>
<evidence type="ECO:0000256" key="7">
    <source>
        <dbReference type="SAM" id="MobiDB-lite"/>
    </source>
</evidence>
<evidence type="ECO:0000256" key="6">
    <source>
        <dbReference type="RuleBase" id="RU365089"/>
    </source>
</evidence>
<dbReference type="RefSeq" id="WP_169365611.1">
    <property type="nucleotide sequence ID" value="NZ_JAAVJL010000003.1"/>
</dbReference>
<feature type="region of interest" description="Disordered" evidence="7">
    <location>
        <begin position="48"/>
        <end position="69"/>
    </location>
</feature>
<keyword evidence="3 6" id="KW-0815">Transposition</keyword>
<comment type="function">
    <text evidence="1 6">Required for the transposition of the insertion element.</text>
</comment>
<keyword evidence="5 6" id="KW-0233">DNA recombination</keyword>
<evidence type="ECO:0000256" key="2">
    <source>
        <dbReference type="ARBA" id="ARBA00010961"/>
    </source>
</evidence>
<dbReference type="NCBIfam" id="NF033543">
    <property type="entry name" value="transpos_IS256"/>
    <property type="match status" value="1"/>
</dbReference>
<comment type="caution">
    <text evidence="8">The sequence shown here is derived from an EMBL/GenBank/DDBJ whole genome shotgun (WGS) entry which is preliminary data.</text>
</comment>
<keyword evidence="10" id="KW-1185">Reference proteome</keyword>
<dbReference type="Pfam" id="PF00872">
    <property type="entry name" value="Transposase_mut"/>
    <property type="match status" value="1"/>
</dbReference>
<keyword evidence="6" id="KW-0814">Transposable element</keyword>
<organism evidence="8 10">
    <name type="scientific">Pseudanabaena yagii GIHE-NHR1</name>
    <dbReference type="NCBI Taxonomy" id="2722753"/>
    <lineage>
        <taxon>Bacteria</taxon>
        <taxon>Bacillati</taxon>
        <taxon>Cyanobacteriota</taxon>
        <taxon>Cyanophyceae</taxon>
        <taxon>Pseudanabaenales</taxon>
        <taxon>Pseudanabaenaceae</taxon>
        <taxon>Pseudanabaena</taxon>
        <taxon>Pseudanabaena yagii</taxon>
    </lineage>
</organism>
<evidence type="ECO:0000256" key="3">
    <source>
        <dbReference type="ARBA" id="ARBA00022578"/>
    </source>
</evidence>
<gene>
    <name evidence="8" type="ORF">HC246_22315</name>
    <name evidence="9" type="ORF">HC246_24285</name>
</gene>
<proteinExistence type="inferred from homology"/>
<feature type="compositionally biased region" description="Polar residues" evidence="7">
    <location>
        <begin position="59"/>
        <end position="69"/>
    </location>
</feature>
<dbReference type="EMBL" id="JAAVJL010000005">
    <property type="protein sequence ID" value="NMF61061.1"/>
    <property type="molecule type" value="Genomic_DNA"/>
</dbReference>
<keyword evidence="4 6" id="KW-0238">DNA-binding</keyword>
<evidence type="ECO:0000256" key="1">
    <source>
        <dbReference type="ARBA" id="ARBA00002190"/>
    </source>
</evidence>
<accession>A0ABX1LZK5</accession>
<evidence type="ECO:0000313" key="10">
    <source>
        <dbReference type="Proteomes" id="UP000738376"/>
    </source>
</evidence>
<evidence type="ECO:0000256" key="5">
    <source>
        <dbReference type="ARBA" id="ARBA00023172"/>
    </source>
</evidence>
<dbReference type="Proteomes" id="UP000738376">
    <property type="component" value="Unassembled WGS sequence"/>
</dbReference>
<comment type="similarity">
    <text evidence="2 6">Belongs to the transposase mutator family.</text>
</comment>
<protein>
    <recommendedName>
        <fullName evidence="6">Mutator family transposase</fullName>
    </recommendedName>
</protein>
<dbReference type="EMBL" id="JAAVJL010000003">
    <property type="protein sequence ID" value="NMF60688.1"/>
    <property type="molecule type" value="Genomic_DNA"/>
</dbReference>
<name>A0ABX1LZK5_9CYAN</name>
<dbReference type="PANTHER" id="PTHR33217:SF5">
    <property type="entry name" value="MUTATOR FAMILY TRANSPOSASE"/>
    <property type="match status" value="1"/>
</dbReference>
<evidence type="ECO:0000313" key="8">
    <source>
        <dbReference type="EMBL" id="NMF60688.1"/>
    </source>
</evidence>
<evidence type="ECO:0000256" key="4">
    <source>
        <dbReference type="ARBA" id="ARBA00023125"/>
    </source>
</evidence>